<proteinExistence type="predicted"/>
<accession>A0A699I612</accession>
<comment type="caution">
    <text evidence="1">The sequence shown here is derived from an EMBL/GenBank/DDBJ whole genome shotgun (WGS) entry which is preliminary data.</text>
</comment>
<reference evidence="1" key="1">
    <citation type="journal article" date="2019" name="Sci. Rep.">
        <title>Draft genome of Tanacetum cinerariifolium, the natural source of mosquito coil.</title>
        <authorList>
            <person name="Yamashiro T."/>
            <person name="Shiraishi A."/>
            <person name="Satake H."/>
            <person name="Nakayama K."/>
        </authorList>
    </citation>
    <scope>NUCLEOTIDE SEQUENCE</scope>
</reference>
<protein>
    <submittedName>
        <fullName evidence="1">Uncharacterized protein</fullName>
    </submittedName>
</protein>
<sequence>MIDGLDRNNETVAKYLQDCHQFATELPIGRRIELISDLVKYQDNYAKVLKYQTQQRKPLTRKQQREFYTSVLRNQAGWKAKHFKEMTLEEIKEKFDLVWKQIQDFIPIGSMEEAERFKRKGLRLEQESVKKLKTSEGVKETEEVHTEGQRSYWKIIRLGGSSASYQFFVDMLKHFDREDLNQLWGLVKETLSIRPATSDKEKELWVELKRLFEPDVEDYLWTHTQNLMHAPVEWKLYDTCGVHHVSTKDQDIFMLIEKGYPLRKGLAIVMINYKLQVENYS</sequence>
<name>A0A699I612_TANCI</name>
<evidence type="ECO:0000313" key="1">
    <source>
        <dbReference type="EMBL" id="GEZ17895.1"/>
    </source>
</evidence>
<dbReference type="AlphaFoldDB" id="A0A699I612"/>
<dbReference type="EMBL" id="BKCJ010249281">
    <property type="protein sequence ID" value="GEZ17895.1"/>
    <property type="molecule type" value="Genomic_DNA"/>
</dbReference>
<gene>
    <name evidence="1" type="ORF">Tci_489868</name>
</gene>
<organism evidence="1">
    <name type="scientific">Tanacetum cinerariifolium</name>
    <name type="common">Dalmatian daisy</name>
    <name type="synonym">Chrysanthemum cinerariifolium</name>
    <dbReference type="NCBI Taxonomy" id="118510"/>
    <lineage>
        <taxon>Eukaryota</taxon>
        <taxon>Viridiplantae</taxon>
        <taxon>Streptophyta</taxon>
        <taxon>Embryophyta</taxon>
        <taxon>Tracheophyta</taxon>
        <taxon>Spermatophyta</taxon>
        <taxon>Magnoliopsida</taxon>
        <taxon>eudicotyledons</taxon>
        <taxon>Gunneridae</taxon>
        <taxon>Pentapetalae</taxon>
        <taxon>asterids</taxon>
        <taxon>campanulids</taxon>
        <taxon>Asterales</taxon>
        <taxon>Asteraceae</taxon>
        <taxon>Asteroideae</taxon>
        <taxon>Anthemideae</taxon>
        <taxon>Anthemidinae</taxon>
        <taxon>Tanacetum</taxon>
    </lineage>
</organism>